<dbReference type="SUPFAM" id="SSF57095">
    <property type="entry name" value="Scorpion toxin-like"/>
    <property type="match status" value="1"/>
</dbReference>
<reference evidence="7" key="2">
    <citation type="submission" date="2020-08" db="EMBL/GenBank/DDBJ databases">
        <title>Plant Genome Project.</title>
        <authorList>
            <person name="Zhang R.-G."/>
        </authorList>
    </citation>
    <scope>NUCLEOTIDE SEQUENCE</scope>
    <source>
        <strain evidence="7">Huo1</strain>
        <tissue evidence="7">Leaf</tissue>
    </source>
</reference>
<comment type="subcellular location">
    <subcellularLocation>
        <location evidence="1">Secreted</location>
    </subcellularLocation>
</comment>
<keyword evidence="4" id="KW-1015">Disulfide bond</keyword>
<evidence type="ECO:0000256" key="4">
    <source>
        <dbReference type="ARBA" id="ARBA00023157"/>
    </source>
</evidence>
<dbReference type="PRINTS" id="PR00288">
    <property type="entry name" value="PUROTHIONIN"/>
</dbReference>
<dbReference type="InterPro" id="IPR003614">
    <property type="entry name" value="Knottins"/>
</dbReference>
<keyword evidence="3 5" id="KW-0732">Signal</keyword>
<organism evidence="7">
    <name type="scientific">Salvia splendens</name>
    <name type="common">Scarlet sage</name>
    <dbReference type="NCBI Taxonomy" id="180675"/>
    <lineage>
        <taxon>Eukaryota</taxon>
        <taxon>Viridiplantae</taxon>
        <taxon>Streptophyta</taxon>
        <taxon>Embryophyta</taxon>
        <taxon>Tracheophyta</taxon>
        <taxon>Spermatophyta</taxon>
        <taxon>Magnoliopsida</taxon>
        <taxon>eudicotyledons</taxon>
        <taxon>Gunneridae</taxon>
        <taxon>Pentapetalae</taxon>
        <taxon>asterids</taxon>
        <taxon>lamiids</taxon>
        <taxon>Lamiales</taxon>
        <taxon>Lamiaceae</taxon>
        <taxon>Nepetoideae</taxon>
        <taxon>Mentheae</taxon>
        <taxon>Salviinae</taxon>
        <taxon>Salvia</taxon>
        <taxon>Salvia subgen. Calosphace</taxon>
        <taxon>core Calosphace</taxon>
    </lineage>
</organism>
<dbReference type="GO" id="GO:0005576">
    <property type="term" value="C:extracellular region"/>
    <property type="evidence" value="ECO:0007669"/>
    <property type="project" value="UniProtKB-SubCell"/>
</dbReference>
<evidence type="ECO:0000256" key="1">
    <source>
        <dbReference type="ARBA" id="ARBA00004613"/>
    </source>
</evidence>
<evidence type="ECO:0000256" key="2">
    <source>
        <dbReference type="ARBA" id="ARBA00022525"/>
    </source>
</evidence>
<dbReference type="GO" id="GO:0006952">
    <property type="term" value="P:defense response"/>
    <property type="evidence" value="ECO:0007669"/>
    <property type="project" value="InterPro"/>
</dbReference>
<dbReference type="InterPro" id="IPR036574">
    <property type="entry name" value="Scorpion_toxin-like_sf"/>
</dbReference>
<proteinExistence type="predicted"/>
<dbReference type="Proteomes" id="UP000298416">
    <property type="component" value="Unassembled WGS sequence"/>
</dbReference>
<dbReference type="EMBL" id="PNBA02000007">
    <property type="protein sequence ID" value="KAG6418913.1"/>
    <property type="molecule type" value="Genomic_DNA"/>
</dbReference>
<keyword evidence="8" id="KW-1185">Reference proteome</keyword>
<dbReference type="PANTHER" id="PTHR33147:SF39">
    <property type="entry name" value="DRO1 PROTEIN-RELATED"/>
    <property type="match status" value="1"/>
</dbReference>
<reference evidence="7" key="1">
    <citation type="submission" date="2018-01" db="EMBL/GenBank/DDBJ databases">
        <authorList>
            <person name="Mao J.F."/>
        </authorList>
    </citation>
    <scope>NUCLEOTIDE SEQUENCE</scope>
    <source>
        <strain evidence="7">Huo1</strain>
        <tissue evidence="7">Leaf</tissue>
    </source>
</reference>
<dbReference type="Gene3D" id="3.30.30.10">
    <property type="entry name" value="Knottin, scorpion toxin-like"/>
    <property type="match status" value="1"/>
</dbReference>
<accession>A0A8X8XS03</accession>
<evidence type="ECO:0000259" key="6">
    <source>
        <dbReference type="Pfam" id="PF00304"/>
    </source>
</evidence>
<evidence type="ECO:0000256" key="5">
    <source>
        <dbReference type="SAM" id="SignalP"/>
    </source>
</evidence>
<comment type="caution">
    <text evidence="7">The sequence shown here is derived from an EMBL/GenBank/DDBJ whole genome shotgun (WGS) entry which is preliminary data.</text>
</comment>
<feature type="domain" description="Knottins-like" evidence="6">
    <location>
        <begin position="40"/>
        <end position="82"/>
    </location>
</feature>
<feature type="signal peptide" evidence="5">
    <location>
        <begin position="1"/>
        <end position="25"/>
    </location>
</feature>
<feature type="chain" id="PRO_5036473054" description="Knottins-like domain-containing protein" evidence="5">
    <location>
        <begin position="26"/>
        <end position="82"/>
    </location>
</feature>
<evidence type="ECO:0000256" key="3">
    <source>
        <dbReference type="ARBA" id="ARBA00022729"/>
    </source>
</evidence>
<keyword evidence="2" id="KW-0964">Secreted</keyword>
<dbReference type="PANTHER" id="PTHR33147">
    <property type="entry name" value="DEFENSIN-LIKE PROTEIN 1"/>
    <property type="match status" value="1"/>
</dbReference>
<name>A0A8X8XS03_SALSN</name>
<dbReference type="Pfam" id="PF00304">
    <property type="entry name" value="Gamma-thionin"/>
    <property type="match status" value="1"/>
</dbReference>
<sequence>MGKIGSGRGCAWAILMLVLVRLLLASEMASASESVVEQKRSCESQSHRFKGTCLSNKNCGSVCNTEGLCRGFRKRCFCTRPC</sequence>
<dbReference type="InterPro" id="IPR008176">
    <property type="entry name" value="Defensin_plant"/>
</dbReference>
<dbReference type="PROSITE" id="PS00940">
    <property type="entry name" value="GAMMA_THIONIN"/>
    <property type="match status" value="1"/>
</dbReference>
<evidence type="ECO:0000313" key="8">
    <source>
        <dbReference type="Proteomes" id="UP000298416"/>
    </source>
</evidence>
<protein>
    <recommendedName>
        <fullName evidence="6">Knottins-like domain-containing protein</fullName>
    </recommendedName>
</protein>
<dbReference type="AlphaFoldDB" id="A0A8X8XS03"/>
<evidence type="ECO:0000313" key="7">
    <source>
        <dbReference type="EMBL" id="KAG6418913.1"/>
    </source>
</evidence>
<gene>
    <name evidence="7" type="ORF">SASPL_121120</name>
</gene>